<dbReference type="InterPro" id="IPR036909">
    <property type="entry name" value="Cyt_c-like_dom_sf"/>
</dbReference>
<dbReference type="Proteomes" id="UP000528457">
    <property type="component" value="Unassembled WGS sequence"/>
</dbReference>
<evidence type="ECO:0000313" key="3">
    <source>
        <dbReference type="Proteomes" id="UP000528457"/>
    </source>
</evidence>
<keyword evidence="3" id="KW-1185">Reference proteome</keyword>
<organism evidence="2 3">
    <name type="scientific">Pseudoteredinibacter isoporae</name>
    <dbReference type="NCBI Taxonomy" id="570281"/>
    <lineage>
        <taxon>Bacteria</taxon>
        <taxon>Pseudomonadati</taxon>
        <taxon>Pseudomonadota</taxon>
        <taxon>Gammaproteobacteria</taxon>
        <taxon>Cellvibrionales</taxon>
        <taxon>Cellvibrionaceae</taxon>
        <taxon>Pseudoteredinibacter</taxon>
    </lineage>
</organism>
<accession>A0A7X0JSC7</accession>
<reference evidence="2 3" key="1">
    <citation type="submission" date="2020-08" db="EMBL/GenBank/DDBJ databases">
        <title>Genomic Encyclopedia of Type Strains, Phase IV (KMG-IV): sequencing the most valuable type-strain genomes for metagenomic binning, comparative biology and taxonomic classification.</title>
        <authorList>
            <person name="Goeker M."/>
        </authorList>
    </citation>
    <scope>NUCLEOTIDE SEQUENCE [LARGE SCALE GENOMIC DNA]</scope>
    <source>
        <strain evidence="2 3">DSM 22368</strain>
    </source>
</reference>
<evidence type="ECO:0000313" key="2">
    <source>
        <dbReference type="EMBL" id="MBB6520949.1"/>
    </source>
</evidence>
<evidence type="ECO:0000256" key="1">
    <source>
        <dbReference type="SAM" id="SignalP"/>
    </source>
</evidence>
<dbReference type="GO" id="GO:0020037">
    <property type="term" value="F:heme binding"/>
    <property type="evidence" value="ECO:0007669"/>
    <property type="project" value="InterPro"/>
</dbReference>
<dbReference type="EMBL" id="JACHHT010000001">
    <property type="protein sequence ID" value="MBB6520949.1"/>
    <property type="molecule type" value="Genomic_DNA"/>
</dbReference>
<proteinExistence type="predicted"/>
<comment type="caution">
    <text evidence="2">The sequence shown here is derived from an EMBL/GenBank/DDBJ whole genome shotgun (WGS) entry which is preliminary data.</text>
</comment>
<dbReference type="SUPFAM" id="SSF46626">
    <property type="entry name" value="Cytochrome c"/>
    <property type="match status" value="1"/>
</dbReference>
<evidence type="ECO:0008006" key="4">
    <source>
        <dbReference type="Google" id="ProtNLM"/>
    </source>
</evidence>
<protein>
    <recommendedName>
        <fullName evidence="4">Cytochrome C</fullName>
    </recommendedName>
</protein>
<gene>
    <name evidence="2" type="ORF">HNR48_001227</name>
</gene>
<feature type="signal peptide" evidence="1">
    <location>
        <begin position="1"/>
        <end position="21"/>
    </location>
</feature>
<feature type="chain" id="PRO_5031188780" description="Cytochrome C" evidence="1">
    <location>
        <begin position="22"/>
        <end position="142"/>
    </location>
</feature>
<name>A0A7X0JSC7_9GAMM</name>
<dbReference type="Gene3D" id="1.10.760.10">
    <property type="entry name" value="Cytochrome c-like domain"/>
    <property type="match status" value="1"/>
</dbReference>
<dbReference type="RefSeq" id="WP_166849826.1">
    <property type="nucleotide sequence ID" value="NZ_JAAONY010000001.1"/>
</dbReference>
<dbReference type="InParanoid" id="A0A7X0JSC7"/>
<dbReference type="AlphaFoldDB" id="A0A7X0JSC7"/>
<dbReference type="GO" id="GO:0009055">
    <property type="term" value="F:electron transfer activity"/>
    <property type="evidence" value="ECO:0007669"/>
    <property type="project" value="InterPro"/>
</dbReference>
<keyword evidence="1" id="KW-0732">Signal</keyword>
<sequence length="142" mass="15386">MLTAIKKITIAFALLPTLASAAMEPRINYMINCQGCHLADGSGKPGSVPSMKGELHKFLAVPGGREFLVQVPGSANAPLNDAELAELLNWMLESLSTDKNNNGEGESFSPYTELEVKKLRAKVLVDVMNTREALVKQFVKTP</sequence>